<reference evidence="1" key="1">
    <citation type="submission" date="2010-07" db="EMBL/GenBank/DDBJ databases">
        <authorList>
            <consortium name="CONSOLIDER consortium CSD2007-00005"/>
            <person name="Guazzaroni M.-E."/>
            <person name="Richter M."/>
            <person name="Garcia-Salamanca A."/>
            <person name="Yarza P."/>
            <person name="Ferrer M."/>
        </authorList>
    </citation>
    <scope>NUCLEOTIDE SEQUENCE</scope>
</reference>
<name>D9PK46_9ZZZZ</name>
<dbReference type="AlphaFoldDB" id="D9PK46"/>
<proteinExistence type="predicted"/>
<sequence>MAKIVSGVLPEMKGKLHFGSIRWRPRLLWDLIADRPTPMVVGGLLIVDPEGTTVLDVPNLEVSIRLRPLIAGEGVILSDLHVGPKSMWLFGRMKQQKGIGFLAALDPRKTAPPPPPKPPGAKKEKGFVFQIVNADLDGFRVIFDFPGTWGFDLRDVHAPAWLLVDGEGFVGWEATNLEARQGGYLRVLTEELPFDSVKVKQVATLREYSDDIFLDLTDGRTGRSTLRGKGFFRG</sequence>
<gene>
    <name evidence="1" type="ORF">LDC_1911</name>
</gene>
<comment type="caution">
    <text evidence="1">The sequence shown here is derived from an EMBL/GenBank/DDBJ whole genome shotgun (WGS) entry which is preliminary data.</text>
</comment>
<dbReference type="EMBL" id="ADZX01000579">
    <property type="protein sequence ID" value="EFK96069.1"/>
    <property type="molecule type" value="Genomic_DNA"/>
</dbReference>
<accession>D9PK46</accession>
<evidence type="ECO:0000313" key="1">
    <source>
        <dbReference type="EMBL" id="EFK96069.1"/>
    </source>
</evidence>
<organism evidence="1">
    <name type="scientific">sediment metagenome</name>
    <dbReference type="NCBI Taxonomy" id="749907"/>
    <lineage>
        <taxon>unclassified sequences</taxon>
        <taxon>metagenomes</taxon>
        <taxon>ecological metagenomes</taxon>
    </lineage>
</organism>
<feature type="non-terminal residue" evidence="1">
    <location>
        <position position="234"/>
    </location>
</feature>
<protein>
    <submittedName>
        <fullName evidence="1">Uncharacterized protein</fullName>
    </submittedName>
</protein>
<reference evidence="1" key="2">
    <citation type="journal article" date="2011" name="Microb. Ecol.">
        <title>Taxonomic and Functional Metagenomic Profiling of the Microbial Community in the Anoxic Sediment of a Sub-saline Shallow Lake (Laguna de Carrizo, Central Spain).</title>
        <authorList>
            <person name="Ferrer M."/>
            <person name="Guazzaroni M.E."/>
            <person name="Richter M."/>
            <person name="Garcia-Salamanca A."/>
            <person name="Yarza P."/>
            <person name="Suarez-Suarez A."/>
            <person name="Solano J."/>
            <person name="Alcaide M."/>
            <person name="van Dillewijn P."/>
            <person name="Molina-Henares M.A."/>
            <person name="Lopez-Cortes N."/>
            <person name="Al-Ramahi Y."/>
            <person name="Guerrero C."/>
            <person name="Acosta A."/>
            <person name="de Eugenio L.I."/>
            <person name="Martinez V."/>
            <person name="Marques S."/>
            <person name="Rojo F."/>
            <person name="Santero E."/>
            <person name="Genilloud O."/>
            <person name="Perez-Perez J."/>
            <person name="Rossello-Mora R."/>
            <person name="Ramos J.L."/>
        </authorList>
    </citation>
    <scope>NUCLEOTIDE SEQUENCE</scope>
</reference>